<reference evidence="2 3" key="1">
    <citation type="submission" date="2018-04" db="EMBL/GenBank/DDBJ databases">
        <authorList>
            <person name="Zhang X."/>
            <person name="Yuan J."/>
            <person name="Li F."/>
            <person name="Xiang J."/>
        </authorList>
    </citation>
    <scope>NUCLEOTIDE SEQUENCE [LARGE SCALE GENOMIC DNA]</scope>
    <source>
        <tissue evidence="2">Muscle</tissue>
    </source>
</reference>
<evidence type="ECO:0000313" key="3">
    <source>
        <dbReference type="Proteomes" id="UP000283509"/>
    </source>
</evidence>
<dbReference type="Proteomes" id="UP000283509">
    <property type="component" value="Unassembled WGS sequence"/>
</dbReference>
<protein>
    <submittedName>
        <fullName evidence="2">Uncharacterized protein</fullName>
    </submittedName>
</protein>
<keyword evidence="3" id="KW-1185">Reference proteome</keyword>
<accession>A0A3R7SX72</accession>
<proteinExistence type="predicted"/>
<feature type="region of interest" description="Disordered" evidence="1">
    <location>
        <begin position="227"/>
        <end position="247"/>
    </location>
</feature>
<name>A0A3R7SX72_PENVA</name>
<evidence type="ECO:0000256" key="1">
    <source>
        <dbReference type="SAM" id="MobiDB-lite"/>
    </source>
</evidence>
<evidence type="ECO:0000313" key="2">
    <source>
        <dbReference type="EMBL" id="ROT79581.1"/>
    </source>
</evidence>
<dbReference type="EMBL" id="QCYY01001223">
    <property type="protein sequence ID" value="ROT79581.1"/>
    <property type="molecule type" value="Genomic_DNA"/>
</dbReference>
<organism evidence="2 3">
    <name type="scientific">Penaeus vannamei</name>
    <name type="common">Whiteleg shrimp</name>
    <name type="synonym">Litopenaeus vannamei</name>
    <dbReference type="NCBI Taxonomy" id="6689"/>
    <lineage>
        <taxon>Eukaryota</taxon>
        <taxon>Metazoa</taxon>
        <taxon>Ecdysozoa</taxon>
        <taxon>Arthropoda</taxon>
        <taxon>Crustacea</taxon>
        <taxon>Multicrustacea</taxon>
        <taxon>Malacostraca</taxon>
        <taxon>Eumalacostraca</taxon>
        <taxon>Eucarida</taxon>
        <taxon>Decapoda</taxon>
        <taxon>Dendrobranchiata</taxon>
        <taxon>Penaeoidea</taxon>
        <taxon>Penaeidae</taxon>
        <taxon>Penaeus</taxon>
    </lineage>
</organism>
<dbReference type="AlphaFoldDB" id="A0A3R7SX72"/>
<gene>
    <name evidence="2" type="ORF">C7M84_001692</name>
</gene>
<comment type="caution">
    <text evidence="2">The sequence shown here is derived from an EMBL/GenBank/DDBJ whole genome shotgun (WGS) entry which is preliminary data.</text>
</comment>
<feature type="region of interest" description="Disordered" evidence="1">
    <location>
        <begin position="159"/>
        <end position="193"/>
    </location>
</feature>
<reference evidence="2 3" key="2">
    <citation type="submission" date="2019-01" db="EMBL/GenBank/DDBJ databases">
        <title>The decoding of complex shrimp genome reveals the adaptation for benthos swimmer, frequently molting mechanism and breeding impact on genome.</title>
        <authorList>
            <person name="Sun Y."/>
            <person name="Gao Y."/>
            <person name="Yu Y."/>
        </authorList>
    </citation>
    <scope>NUCLEOTIDE SEQUENCE [LARGE SCALE GENOMIC DNA]</scope>
    <source>
        <tissue evidence="2">Muscle</tissue>
    </source>
</reference>
<sequence length="392" mass="44001">MASIIRPRERDRHLKPRPFYTTETITDKIELVNHTRHYIYRRILERSSERRATQRTVYHPDSTALLRNRANSYMLIYTHMLPNTRLVPFEHYNQPHDGPPDLASIPPKICDANVTKTERKSGPKSACDNYFIQHWREPIIVDEPPAGHSYTRSRIVDLPTPCRKGEDRPCSSSGPYARPHESNGTPDGPETIGVDKDVPHIQSNFPTTCLASLLTFHSLAASQPLSSNPSPLPLPSRPHIQSISQHPASPLSSLSTHSLSLNLKSLLLFLFPRSLTKTSLIFNLISQPPPRLSPLTFHSLAVFSLSSNPLLFLLPRLFNRRPYIQSNFPTTCLALSSLSTHSLSLNLLLKSLLLFSSSSLYPHNPILLSISPSGEERVRSNNELTRGGDVCP</sequence>